<comment type="caution">
    <text evidence="13">The sequence shown here is derived from an EMBL/GenBank/DDBJ whole genome shotgun (WGS) entry which is preliminary data.</text>
</comment>
<accession>A0ABR4PY37</accession>
<evidence type="ECO:0000256" key="9">
    <source>
        <dbReference type="RuleBase" id="RU364149"/>
    </source>
</evidence>
<dbReference type="Gene3D" id="2.130.10.10">
    <property type="entry name" value="YVTN repeat-like/Quinoprotein amine dehydrogenase"/>
    <property type="match status" value="1"/>
</dbReference>
<dbReference type="PANTHER" id="PTHR13224:SF6">
    <property type="entry name" value="MEDIATOR OF RNA POLYMERASE II TRANSCRIPTION SUBUNIT 16"/>
    <property type="match status" value="1"/>
</dbReference>
<evidence type="ECO:0000256" key="5">
    <source>
        <dbReference type="ARBA" id="ARBA00023159"/>
    </source>
</evidence>
<organism evidence="13 14">
    <name type="scientific">Phlyctema vagabunda</name>
    <dbReference type="NCBI Taxonomy" id="108571"/>
    <lineage>
        <taxon>Eukaryota</taxon>
        <taxon>Fungi</taxon>
        <taxon>Dikarya</taxon>
        <taxon>Ascomycota</taxon>
        <taxon>Pezizomycotina</taxon>
        <taxon>Leotiomycetes</taxon>
        <taxon>Helotiales</taxon>
        <taxon>Dermateaceae</taxon>
        <taxon>Phlyctema</taxon>
    </lineage>
</organism>
<evidence type="ECO:0000256" key="2">
    <source>
        <dbReference type="ARBA" id="ARBA00006543"/>
    </source>
</evidence>
<name>A0ABR4PY37_9HELO</name>
<dbReference type="InterPro" id="IPR036322">
    <property type="entry name" value="WD40_repeat_dom_sf"/>
</dbReference>
<keyword evidence="5 9" id="KW-0010">Activator</keyword>
<dbReference type="EMBL" id="JBFCZG010000001">
    <property type="protein sequence ID" value="KAL3428047.1"/>
    <property type="molecule type" value="Genomic_DNA"/>
</dbReference>
<comment type="function">
    <text evidence="9">Component of the Mediator complex, a coactivator involved in the regulated transcription of nearly all RNA polymerase II-dependent genes. Mediator functions as a bridge to convey information from gene-specific regulatory proteins to the basal RNA polymerase II transcription machinery. Mediator is recruited to promoters by direct interactions with regulatory proteins and serves as a scaffold for the assembly of a functional preinitiation complex with RNA polymerase II and the general transcription factors.</text>
</comment>
<evidence type="ECO:0000256" key="3">
    <source>
        <dbReference type="ARBA" id="ARBA00019614"/>
    </source>
</evidence>
<dbReference type="Proteomes" id="UP001629113">
    <property type="component" value="Unassembled WGS sequence"/>
</dbReference>
<evidence type="ECO:0000259" key="11">
    <source>
        <dbReference type="Pfam" id="PF11635"/>
    </source>
</evidence>
<keyword evidence="14" id="KW-1185">Reference proteome</keyword>
<proteinExistence type="inferred from homology"/>
<evidence type="ECO:0000256" key="6">
    <source>
        <dbReference type="ARBA" id="ARBA00023163"/>
    </source>
</evidence>
<dbReference type="InterPro" id="IPR048339">
    <property type="entry name" value="Mediator_Med16_C"/>
</dbReference>
<feature type="domain" description="Mediator complex subunit Med16 N-terminal" evidence="11">
    <location>
        <begin position="145"/>
        <end position="466"/>
    </location>
</feature>
<reference evidence="13 14" key="1">
    <citation type="submission" date="2024-06" db="EMBL/GenBank/DDBJ databases">
        <title>Complete genome of Phlyctema vagabunda strain 19-DSS-EL-015.</title>
        <authorList>
            <person name="Fiorenzani C."/>
        </authorList>
    </citation>
    <scope>NUCLEOTIDE SEQUENCE [LARGE SCALE GENOMIC DNA]</scope>
    <source>
        <strain evidence="13 14">19-DSS-EL-015</strain>
    </source>
</reference>
<dbReference type="InterPro" id="IPR048338">
    <property type="entry name" value="Mediator_Med16"/>
</dbReference>
<keyword evidence="7 9" id="KW-0539">Nucleus</keyword>
<evidence type="ECO:0000256" key="1">
    <source>
        <dbReference type="ARBA" id="ARBA00004123"/>
    </source>
</evidence>
<feature type="domain" description="Mediator complex subunit 16 C-terminal" evidence="12">
    <location>
        <begin position="859"/>
        <end position="977"/>
    </location>
</feature>
<comment type="similarity">
    <text evidence="2 9">Belongs to the Mediator complex subunit 16 family.</text>
</comment>
<evidence type="ECO:0000313" key="14">
    <source>
        <dbReference type="Proteomes" id="UP001629113"/>
    </source>
</evidence>
<dbReference type="Pfam" id="PF11635">
    <property type="entry name" value="Med16_N"/>
    <property type="match status" value="1"/>
</dbReference>
<keyword evidence="6 9" id="KW-0804">Transcription</keyword>
<feature type="region of interest" description="Disordered" evidence="10">
    <location>
        <begin position="883"/>
        <end position="937"/>
    </location>
</feature>
<dbReference type="Pfam" id="PF20719">
    <property type="entry name" value="Med16_C"/>
    <property type="match status" value="1"/>
</dbReference>
<feature type="compositionally biased region" description="Polar residues" evidence="10">
    <location>
        <begin position="922"/>
        <end position="936"/>
    </location>
</feature>
<dbReference type="InterPro" id="IPR015943">
    <property type="entry name" value="WD40/YVTN_repeat-like_dom_sf"/>
</dbReference>
<gene>
    <name evidence="9" type="primary">MED16</name>
    <name evidence="13" type="ORF">PVAG01_01556</name>
</gene>
<comment type="subcellular location">
    <subcellularLocation>
        <location evidence="1 9">Nucleus</location>
    </subcellularLocation>
</comment>
<evidence type="ECO:0000256" key="10">
    <source>
        <dbReference type="SAM" id="MobiDB-lite"/>
    </source>
</evidence>
<comment type="subunit">
    <text evidence="9">Component of the Mediator complex.</text>
</comment>
<dbReference type="SUPFAM" id="SSF50978">
    <property type="entry name" value="WD40 repeat-like"/>
    <property type="match status" value="1"/>
</dbReference>
<dbReference type="InterPro" id="IPR021665">
    <property type="entry name" value="Mediator_Med16_N"/>
</dbReference>
<evidence type="ECO:0000259" key="12">
    <source>
        <dbReference type="Pfam" id="PF20719"/>
    </source>
</evidence>
<evidence type="ECO:0000256" key="8">
    <source>
        <dbReference type="ARBA" id="ARBA00032015"/>
    </source>
</evidence>
<dbReference type="PANTHER" id="PTHR13224">
    <property type="entry name" value="THYROID HORMONE RECEPTOR-ASSOCIATED PROTEIN-RELATED"/>
    <property type="match status" value="1"/>
</dbReference>
<evidence type="ECO:0000313" key="13">
    <source>
        <dbReference type="EMBL" id="KAL3428047.1"/>
    </source>
</evidence>
<evidence type="ECO:0000256" key="4">
    <source>
        <dbReference type="ARBA" id="ARBA00023015"/>
    </source>
</evidence>
<evidence type="ECO:0000256" key="7">
    <source>
        <dbReference type="ARBA" id="ARBA00023242"/>
    </source>
</evidence>
<sequence length="987" mass="108625">MPLMEDDMDVDINDLFGDGTDLALPSRPPPAKELHQRIDELRGSGCCQSIAWSKWGSIASIHPNGTTLEFRNLRCHPDDGSWALSEPSETPQLTMDFDGGPLKHLSWSPNGAELAVIDSCGRITILLLSNSINKPTLSRQCHADQPDDLHAVAGCLWLNNSPHPNNRNSIAYGPAVKDGSAFKYESTQAPIHGPYHPINTKSAFVCVTTNGILRVLYPQVNGKWNDTQQELESIVSSEDLITHASIKPDKTNILLIAFATASKQLRTVRALVDFGNQEAIKKVQQGTAPINAMIRTRHVAVTSWLHEGPTLNASHTEPSMVQLSHLDIMQPIGDPNNRLATSVILAVRSHLPISTSHYNQDVHTTIDRWEVREKPQTIHPAFEQLSSRRNSIGNQPGTTGFLKKLQSITINKIVIGVQPIQLGKYICFTYSDGSVDYRDRNTMAEVFVDDDFKRVTHLTQIGFSFSPQEPCPFVLTQWLENSALISAGLQTAISPTSCSMVQIGNDNKVKWRQLEYQVGDLSSSLEDDQYNAMVAAFTTASASAVVTGANIDDILATLKYINKDSLVFDWPSELTRMLKSNVDYSEEAHYDPLIRNTVIQLCLSIQVSLGFNGEFLPRSFAGKFGWVVLQLRSIVVLVTMAANVKVPPGPNNGKGMSPLENPEVLNALAGSVRWALDLMAWITDTLLALSNSMPSLKSTSELSLPMLMAHLRSTNNIAPHLLICSATRGFLNALCRRLTHLDWVARCGINHTPRAPAQAPRDSNGNIIIENPITPALRAAYIQIATLTSTATVNISTFEKLLSSLGSSIKMAYNTAQIPSTSPNQPSGIRNALELKMLFGGDFPNALQPAVVELFATLLPATREEIDPGKLFFQDFSSLEVDDDDGLEGGKGRQMAKRREQGMTMDSFSKRWLPNPKHLPSSKDSANGNHATSNSGGKARWRRCARCTAVMEDILNQKATFQWLVMQHRRCFCSGQWDTLQPGQMAA</sequence>
<protein>
    <recommendedName>
        <fullName evidence="3 9">Mediator of RNA polymerase II transcription subunit 16</fullName>
    </recommendedName>
    <alternativeName>
        <fullName evidence="8 9">Mediator complex subunit 16</fullName>
    </alternativeName>
</protein>
<keyword evidence="4 9" id="KW-0805">Transcription regulation</keyword>